<dbReference type="GO" id="GO:0007606">
    <property type="term" value="P:sensory perception of chemical stimulus"/>
    <property type="evidence" value="ECO:0007669"/>
    <property type="project" value="InterPro"/>
</dbReference>
<evidence type="ECO:0008006" key="5">
    <source>
        <dbReference type="Google" id="ProtNLM"/>
    </source>
</evidence>
<keyword evidence="2" id="KW-0472">Membrane</keyword>
<keyword evidence="2" id="KW-1133">Transmembrane helix</keyword>
<feature type="transmembrane region" description="Helical" evidence="2">
    <location>
        <begin position="88"/>
        <end position="114"/>
    </location>
</feature>
<gene>
    <name evidence="3" type="ORF">PFISCL1PPCAC_15834</name>
</gene>
<keyword evidence="4" id="KW-1185">Reference proteome</keyword>
<dbReference type="PANTHER" id="PTHR23128:SF132">
    <property type="entry name" value="SERPENTINE RECEPTOR, CLASS E (EPSILON)-RELATED"/>
    <property type="match status" value="1"/>
</dbReference>
<reference evidence="3" key="1">
    <citation type="submission" date="2023-10" db="EMBL/GenBank/DDBJ databases">
        <title>Genome assembly of Pristionchus species.</title>
        <authorList>
            <person name="Yoshida K."/>
            <person name="Sommer R.J."/>
        </authorList>
    </citation>
    <scope>NUCLEOTIDE SEQUENCE</scope>
    <source>
        <strain evidence="3">RS5133</strain>
    </source>
</reference>
<evidence type="ECO:0000313" key="3">
    <source>
        <dbReference type="EMBL" id="GMT24537.1"/>
    </source>
</evidence>
<dbReference type="GO" id="GO:0016020">
    <property type="term" value="C:membrane"/>
    <property type="evidence" value="ECO:0007669"/>
    <property type="project" value="InterPro"/>
</dbReference>
<dbReference type="InterPro" id="IPR004151">
    <property type="entry name" value="7TM_GPCR_serpentine_rcpt_Sre"/>
</dbReference>
<dbReference type="Proteomes" id="UP001432322">
    <property type="component" value="Unassembled WGS sequence"/>
</dbReference>
<comment type="similarity">
    <text evidence="1">Belongs to the nematode receptor-like protein sre family.</text>
</comment>
<dbReference type="AlphaFoldDB" id="A0AAV5W340"/>
<feature type="non-terminal residue" evidence="3">
    <location>
        <position position="1"/>
    </location>
</feature>
<evidence type="ECO:0000313" key="4">
    <source>
        <dbReference type="Proteomes" id="UP001432322"/>
    </source>
</evidence>
<organism evidence="3 4">
    <name type="scientific">Pristionchus fissidentatus</name>
    <dbReference type="NCBI Taxonomy" id="1538716"/>
    <lineage>
        <taxon>Eukaryota</taxon>
        <taxon>Metazoa</taxon>
        <taxon>Ecdysozoa</taxon>
        <taxon>Nematoda</taxon>
        <taxon>Chromadorea</taxon>
        <taxon>Rhabditida</taxon>
        <taxon>Rhabditina</taxon>
        <taxon>Diplogasteromorpha</taxon>
        <taxon>Diplogasteroidea</taxon>
        <taxon>Neodiplogasteridae</taxon>
        <taxon>Pristionchus</taxon>
    </lineage>
</organism>
<name>A0AAV5W340_9BILA</name>
<keyword evidence="2" id="KW-0812">Transmembrane</keyword>
<evidence type="ECO:0000256" key="1">
    <source>
        <dbReference type="ARBA" id="ARBA00006803"/>
    </source>
</evidence>
<dbReference type="EMBL" id="BTSY01000004">
    <property type="protein sequence ID" value="GMT24537.1"/>
    <property type="molecule type" value="Genomic_DNA"/>
</dbReference>
<feature type="non-terminal residue" evidence="3">
    <location>
        <position position="143"/>
    </location>
</feature>
<evidence type="ECO:0000256" key="2">
    <source>
        <dbReference type="SAM" id="Phobius"/>
    </source>
</evidence>
<protein>
    <recommendedName>
        <fullName evidence="5">G protein-coupled receptor</fullName>
    </recommendedName>
</protein>
<dbReference type="PANTHER" id="PTHR23128">
    <property type="entry name" value="SERPENTINE RECEPTOR, CLASS E (EPSILON)-RELATED"/>
    <property type="match status" value="1"/>
</dbReference>
<dbReference type="Pfam" id="PF03125">
    <property type="entry name" value="Sre"/>
    <property type="match status" value="1"/>
</dbReference>
<comment type="caution">
    <text evidence="3">The sequence shown here is derived from an EMBL/GenBank/DDBJ whole genome shotgun (WGS) entry which is preliminary data.</text>
</comment>
<accession>A0AAV5W340</accession>
<sequence>NIIVISASVLRLYQDYTIVNLFPALIFERLCATILIRDYEKKRRFYISAIPLLFNFTISLLSGINIVFGQPRFNPFEFIFIFSDFVYISNPVIFGLLFGTAIVPSIISVGIVVFNKRRYKNILLSSTYSLSEKYQLKENLRAF</sequence>
<proteinExistence type="inferred from homology"/>
<feature type="transmembrane region" description="Helical" evidence="2">
    <location>
        <begin position="45"/>
        <end position="68"/>
    </location>
</feature>